<evidence type="ECO:0000313" key="2">
    <source>
        <dbReference type="Proteomes" id="UP001179121"/>
    </source>
</evidence>
<reference evidence="1" key="1">
    <citation type="submission" date="2022-10" db="EMBL/GenBank/DDBJ databases">
        <authorList>
            <person name="Koch H."/>
        </authorList>
    </citation>
    <scope>NUCLEOTIDE SEQUENCE</scope>
    <source>
        <strain evidence="1">DNF</strain>
    </source>
</reference>
<protein>
    <submittedName>
        <fullName evidence="1">Uncharacterized protein</fullName>
    </submittedName>
</protein>
<evidence type="ECO:0000313" key="1">
    <source>
        <dbReference type="EMBL" id="CAI4029601.1"/>
    </source>
</evidence>
<name>A0AA86K9W9_9BACT</name>
<dbReference type="EMBL" id="OX365700">
    <property type="protein sequence ID" value="CAI4029601.1"/>
    <property type="molecule type" value="Genomic_DNA"/>
</dbReference>
<proteinExistence type="predicted"/>
<dbReference type="AlphaFoldDB" id="A0AA86K9W9"/>
<sequence>MPAQNQARAQLDDLSRALLRLHKALLDGERQTYERLHGRIPSNGQFLQLVLGDGWFAWLRPLSQLMVRLGELAEEEEASTGEEIAALLATLRTLLTPSEEGDGFGRHYYDALQREPDVVLAHAAVRTLLRSPSLNKEPVRHYRS</sequence>
<gene>
    <name evidence="1" type="ORF">DNFV4_00019</name>
</gene>
<dbReference type="Proteomes" id="UP001179121">
    <property type="component" value="Chromosome"/>
</dbReference>
<dbReference type="RefSeq" id="WP_289266641.1">
    <property type="nucleotide sequence ID" value="NZ_OX365700.1"/>
</dbReference>
<dbReference type="KEGG" id="nti:DNFV4_00019"/>
<organism evidence="1 2">
    <name type="scientific">Nitrospira tepida</name>
    <dbReference type="NCBI Taxonomy" id="2973512"/>
    <lineage>
        <taxon>Bacteria</taxon>
        <taxon>Pseudomonadati</taxon>
        <taxon>Nitrospirota</taxon>
        <taxon>Nitrospiria</taxon>
        <taxon>Nitrospirales</taxon>
        <taxon>Nitrospiraceae</taxon>
        <taxon>Nitrospira</taxon>
    </lineage>
</organism>
<accession>A0AA86K9W9</accession>
<keyword evidence="2" id="KW-1185">Reference proteome</keyword>